<evidence type="ECO:0000313" key="3">
    <source>
        <dbReference type="EMBL" id="CAG7998708.1"/>
    </source>
</evidence>
<dbReference type="EMBL" id="CAJVOS010000012">
    <property type="protein sequence ID" value="CAG7998708.1"/>
    <property type="molecule type" value="Genomic_DNA"/>
</dbReference>
<evidence type="ECO:0000256" key="2">
    <source>
        <dbReference type="SAM" id="MobiDB-lite"/>
    </source>
</evidence>
<accession>A0A9W4HDZ8</accession>
<protein>
    <submittedName>
        <fullName evidence="3">Uncharacterized protein</fullName>
    </submittedName>
</protein>
<sequence>MSASEESSAKYETQKPSCPRSQRLLNNSEHESNSQATGALRSRGNNFGACRRYVYPGQQLVTPGLEELSRQQIVGALVPCFHFQNLTRSSHTVAYVDFFDNEIKSHDGDWKAVMAEYLFSGPEPLLNGLVGGLGHPFIHLAYAWELQSPTVATEGLSLACTEYIPLHSIIDRYPPDNSSYKTKNLAEVLNCVQKDDRLNDLFTSPGITNIDTLLQTRYDVLLEHWNAWEGSSPLQQLEECCDLSLLLGLGTGSETGKFDFYLIHTITVAQAIRVLWHFIPEERHAAVMRQYAVFFLLVYICQLKPVLPTETISVIDSVELKGRDWSWVHQEALNHRWAKDSHFFKVVRAPQVFEQTFGPKNNHYLKASIKFLAEFDGWQGFGEGVAGFLPDRDGFHPDKE</sequence>
<reference evidence="3" key="1">
    <citation type="submission" date="2021-07" db="EMBL/GenBank/DDBJ databases">
        <authorList>
            <person name="Branca A.L. A."/>
        </authorList>
    </citation>
    <scope>NUCLEOTIDE SEQUENCE</scope>
</reference>
<keyword evidence="4" id="KW-1185">Reference proteome</keyword>
<comment type="caution">
    <text evidence="3">The sequence shown here is derived from an EMBL/GenBank/DDBJ whole genome shotgun (WGS) entry which is preliminary data.</text>
</comment>
<dbReference type="PANTHER" id="PTHR35870">
    <property type="entry name" value="PROTEIN, PUTATIVE (AFU_ORTHOLOGUE AFUA_5G03330)-RELATED"/>
    <property type="match status" value="1"/>
</dbReference>
<dbReference type="GO" id="GO:0016491">
    <property type="term" value="F:oxidoreductase activity"/>
    <property type="evidence" value="ECO:0007669"/>
    <property type="project" value="UniProtKB-KW"/>
</dbReference>
<dbReference type="OrthoDB" id="10265971at2759"/>
<evidence type="ECO:0000256" key="1">
    <source>
        <dbReference type="ARBA" id="ARBA00023002"/>
    </source>
</evidence>
<organism evidence="3 4">
    <name type="scientific">Penicillium olsonii</name>
    <dbReference type="NCBI Taxonomy" id="99116"/>
    <lineage>
        <taxon>Eukaryota</taxon>
        <taxon>Fungi</taxon>
        <taxon>Dikarya</taxon>
        <taxon>Ascomycota</taxon>
        <taxon>Pezizomycotina</taxon>
        <taxon>Eurotiomycetes</taxon>
        <taxon>Eurotiomycetidae</taxon>
        <taxon>Eurotiales</taxon>
        <taxon>Aspergillaceae</taxon>
        <taxon>Penicillium</taxon>
    </lineage>
</organism>
<gene>
    <name evidence="3" type="ORF">POLS_LOCUS1794</name>
</gene>
<feature type="compositionally biased region" description="Polar residues" evidence="2">
    <location>
        <begin position="14"/>
        <end position="37"/>
    </location>
</feature>
<dbReference type="Pfam" id="PF14027">
    <property type="entry name" value="Questin_oxidase"/>
    <property type="match status" value="1"/>
</dbReference>
<evidence type="ECO:0000313" key="4">
    <source>
        <dbReference type="Proteomes" id="UP001153618"/>
    </source>
</evidence>
<feature type="region of interest" description="Disordered" evidence="2">
    <location>
        <begin position="1"/>
        <end position="41"/>
    </location>
</feature>
<proteinExistence type="predicted"/>
<dbReference type="InterPro" id="IPR025337">
    <property type="entry name" value="Questin_oxidase-like"/>
</dbReference>
<dbReference type="Proteomes" id="UP001153618">
    <property type="component" value="Unassembled WGS sequence"/>
</dbReference>
<dbReference type="AlphaFoldDB" id="A0A9W4HDZ8"/>
<name>A0A9W4HDZ8_PENOL</name>
<dbReference type="PANTHER" id="PTHR35870:SF6">
    <property type="entry name" value="MGS207 PROTEIN"/>
    <property type="match status" value="1"/>
</dbReference>
<keyword evidence="1" id="KW-0560">Oxidoreductase</keyword>